<dbReference type="PANTHER" id="PTHR43806:SF66">
    <property type="entry name" value="SERIN ENDOPEPTIDASE"/>
    <property type="match status" value="1"/>
</dbReference>
<keyword evidence="4 7" id="KW-0378">Hydrolase</keyword>
<evidence type="ECO:0000256" key="5">
    <source>
        <dbReference type="ARBA" id="ARBA00022825"/>
    </source>
</evidence>
<dbReference type="InterPro" id="IPR036852">
    <property type="entry name" value="Peptidase_S8/S53_dom_sf"/>
</dbReference>
<feature type="signal peptide" evidence="9">
    <location>
        <begin position="1"/>
        <end position="16"/>
    </location>
</feature>
<feature type="domain" description="Peptidase S8/S53" evidence="10">
    <location>
        <begin position="156"/>
        <end position="586"/>
    </location>
</feature>
<dbReference type="EMBL" id="JADGJD010000189">
    <property type="protein sequence ID" value="KAJ3053662.1"/>
    <property type="molecule type" value="Genomic_DNA"/>
</dbReference>
<dbReference type="GO" id="GO:0016020">
    <property type="term" value="C:membrane"/>
    <property type="evidence" value="ECO:0007669"/>
    <property type="project" value="InterPro"/>
</dbReference>
<keyword evidence="5 7" id="KW-0720">Serine protease</keyword>
<dbReference type="InterPro" id="IPR023828">
    <property type="entry name" value="Peptidase_S8_Ser-AS"/>
</dbReference>
<evidence type="ECO:0000259" key="10">
    <source>
        <dbReference type="Pfam" id="PF00082"/>
    </source>
</evidence>
<dbReference type="GO" id="GO:0006508">
    <property type="term" value="P:proteolysis"/>
    <property type="evidence" value="ECO:0007669"/>
    <property type="project" value="UniProtKB-KW"/>
</dbReference>
<dbReference type="Proteomes" id="UP001212841">
    <property type="component" value="Unassembled WGS sequence"/>
</dbReference>
<keyword evidence="3 9" id="KW-0732">Signal</keyword>
<name>A0AAD5X7D6_9FUNG</name>
<dbReference type="GO" id="GO:0004252">
    <property type="term" value="F:serine-type endopeptidase activity"/>
    <property type="evidence" value="ECO:0007669"/>
    <property type="project" value="UniProtKB-UniRule"/>
</dbReference>
<evidence type="ECO:0008006" key="14">
    <source>
        <dbReference type="Google" id="ProtNLM"/>
    </source>
</evidence>
<dbReference type="PANTHER" id="PTHR43806">
    <property type="entry name" value="PEPTIDASE S8"/>
    <property type="match status" value="1"/>
</dbReference>
<evidence type="ECO:0000256" key="9">
    <source>
        <dbReference type="SAM" id="SignalP"/>
    </source>
</evidence>
<evidence type="ECO:0000256" key="1">
    <source>
        <dbReference type="ARBA" id="ARBA00011073"/>
    </source>
</evidence>
<dbReference type="Gene3D" id="3.40.50.200">
    <property type="entry name" value="Peptidase S8/S53 domain"/>
    <property type="match status" value="2"/>
</dbReference>
<reference evidence="12" key="1">
    <citation type="submission" date="2020-05" db="EMBL/GenBank/DDBJ databases">
        <title>Phylogenomic resolution of chytrid fungi.</title>
        <authorList>
            <person name="Stajich J.E."/>
            <person name="Amses K."/>
            <person name="Simmons R."/>
            <person name="Seto K."/>
            <person name="Myers J."/>
            <person name="Bonds A."/>
            <person name="Quandt C.A."/>
            <person name="Barry K."/>
            <person name="Liu P."/>
            <person name="Grigoriev I."/>
            <person name="Longcore J.E."/>
            <person name="James T.Y."/>
        </authorList>
    </citation>
    <scope>NUCLEOTIDE SEQUENCE</scope>
    <source>
        <strain evidence="12">JEL0318</strain>
    </source>
</reference>
<accession>A0AAD5X7D6</accession>
<organism evidence="12 13">
    <name type="scientific">Rhizophlyctis rosea</name>
    <dbReference type="NCBI Taxonomy" id="64517"/>
    <lineage>
        <taxon>Eukaryota</taxon>
        <taxon>Fungi</taxon>
        <taxon>Fungi incertae sedis</taxon>
        <taxon>Chytridiomycota</taxon>
        <taxon>Chytridiomycota incertae sedis</taxon>
        <taxon>Chytridiomycetes</taxon>
        <taxon>Rhizophlyctidales</taxon>
        <taxon>Rhizophlyctidaceae</taxon>
        <taxon>Rhizophlyctis</taxon>
    </lineage>
</organism>
<proteinExistence type="inferred from homology"/>
<dbReference type="InterPro" id="IPR023827">
    <property type="entry name" value="Peptidase_S8_Asp-AS"/>
</dbReference>
<feature type="active site" description="Charge relay system" evidence="6 7">
    <location>
        <position position="545"/>
    </location>
</feature>
<dbReference type="InterPro" id="IPR010435">
    <property type="entry name" value="C5a/SBT2-like_Fn3"/>
</dbReference>
<dbReference type="Pfam" id="PF06280">
    <property type="entry name" value="fn3_5"/>
    <property type="match status" value="1"/>
</dbReference>
<dbReference type="PROSITE" id="PS51892">
    <property type="entry name" value="SUBTILASE"/>
    <property type="match status" value="1"/>
</dbReference>
<dbReference type="SUPFAM" id="SSF52743">
    <property type="entry name" value="Subtilisin-like"/>
    <property type="match status" value="1"/>
</dbReference>
<feature type="active site" description="Charge relay system" evidence="6 7">
    <location>
        <position position="209"/>
    </location>
</feature>
<feature type="chain" id="PRO_5042125699" description="Peptidase S8/S53 domain-containing protein" evidence="9">
    <location>
        <begin position="17"/>
        <end position="922"/>
    </location>
</feature>
<dbReference type="Pfam" id="PF00082">
    <property type="entry name" value="Peptidase_S8"/>
    <property type="match status" value="1"/>
</dbReference>
<dbReference type="PROSITE" id="PS00136">
    <property type="entry name" value="SUBTILASE_ASP"/>
    <property type="match status" value="1"/>
</dbReference>
<protein>
    <recommendedName>
        <fullName evidence="14">Peptidase S8/S53 domain-containing protein</fullName>
    </recommendedName>
</protein>
<feature type="domain" description="C5a peptidase/Subtilisin-like protease SBT2-like Fn3-like" evidence="11">
    <location>
        <begin position="637"/>
        <end position="740"/>
    </location>
</feature>
<keyword evidence="13" id="KW-1185">Reference proteome</keyword>
<comment type="caution">
    <text evidence="12">The sequence shown here is derived from an EMBL/GenBank/DDBJ whole genome shotgun (WGS) entry which is preliminary data.</text>
</comment>
<dbReference type="InterPro" id="IPR000209">
    <property type="entry name" value="Peptidase_S8/S53_dom"/>
</dbReference>
<evidence type="ECO:0000256" key="7">
    <source>
        <dbReference type="PROSITE-ProRule" id="PRU01240"/>
    </source>
</evidence>
<evidence type="ECO:0000313" key="12">
    <source>
        <dbReference type="EMBL" id="KAJ3053662.1"/>
    </source>
</evidence>
<keyword evidence="2 7" id="KW-0645">Protease</keyword>
<dbReference type="InterPro" id="IPR015500">
    <property type="entry name" value="Peptidase_S8_subtilisin-rel"/>
</dbReference>
<dbReference type="InterPro" id="IPR022398">
    <property type="entry name" value="Peptidase_S8_His-AS"/>
</dbReference>
<evidence type="ECO:0000256" key="4">
    <source>
        <dbReference type="ARBA" id="ARBA00022801"/>
    </source>
</evidence>
<evidence type="ECO:0000256" key="8">
    <source>
        <dbReference type="RuleBase" id="RU003355"/>
    </source>
</evidence>
<evidence type="ECO:0000313" key="13">
    <source>
        <dbReference type="Proteomes" id="UP001212841"/>
    </source>
</evidence>
<dbReference type="PRINTS" id="PR00723">
    <property type="entry name" value="SUBTILISIN"/>
</dbReference>
<comment type="similarity">
    <text evidence="1 7 8">Belongs to the peptidase S8 family.</text>
</comment>
<gene>
    <name evidence="12" type="ORF">HK097_003676</name>
</gene>
<evidence type="ECO:0000256" key="3">
    <source>
        <dbReference type="ARBA" id="ARBA00022729"/>
    </source>
</evidence>
<evidence type="ECO:0000256" key="6">
    <source>
        <dbReference type="PIRSR" id="PIRSR615500-1"/>
    </source>
</evidence>
<feature type="active site" description="Charge relay system" evidence="6 7">
    <location>
        <position position="165"/>
    </location>
</feature>
<evidence type="ECO:0000259" key="11">
    <source>
        <dbReference type="Pfam" id="PF06280"/>
    </source>
</evidence>
<dbReference type="AlphaFoldDB" id="A0AAD5X7D6"/>
<evidence type="ECO:0000256" key="2">
    <source>
        <dbReference type="ARBA" id="ARBA00022670"/>
    </source>
</evidence>
<dbReference type="GO" id="GO:0005615">
    <property type="term" value="C:extracellular space"/>
    <property type="evidence" value="ECO:0007669"/>
    <property type="project" value="TreeGrafter"/>
</dbReference>
<sequence length="922" mass="99084">MKILIWFLASLAFVHGLVRREDDVDGEVVAGRYLIKLEANAATTETEIKDYIIEHLAGQDSTIKPSQIRFRHVINTALYHGASIEISSSLDEEQIASAIRKIPKSVGTPKPVKGLRHRKEQQDIAKPVKSVAPQFSAQAWHIKSTVDQLHKRGIYGKGVKVGVIDSGIYYKHPALGGGFGPGFKVAYGQNFADDPSTDDDNIPEDCQGHGTHVAGIIAGNATGITDPAWKPAIDWWGVAPQATLGAYKIAGCPWMATEDSIVAAIYQSQKDGMQVINLSLGNHDPYLGNLIWEAVEAVEKAGVIVVVAAGNNGHAGAYTVSNPASSAKALAVGAIVSLKIWEYVVEGPKGSKFTYRGDSTGTGWDGIWNKDVNIVRGEFASPPNNTVCPSLLNPQNATGKAVLYVAPETPPEQCNRRFCMPCDLCQSIQAAGGIACIEAADRDDNVAMATTVPIPSGTVTTQNAQGIFAALARNGTVPWRFTNEVLTLADFQTSGGRPLEMTSLGLTQDLQIKPDLAGFGGQVYSTYPPSLSQTAIPYAFLSGTSMAAPYVVGVIALYLEAHQSENPTPEAIRNIFRRTANPVRVEVLKGKTTKSVFASVAQQGGGLVNAVAAVLGTTVVSPSALPLNDTVRFGSGERTVRIRNHGTKRVTYRLKHVPAALLETSSNNNATDKYIPFADENLRAVYASVKFSATTISILPGREASVNVKFTVPKRAGLPIYSGYLQISSQDKVQTVRVPYAGVIGDISTRPILSRQPQINSVYDYMGPLGVEVSGSMFYINMAIATASRLVKTELIPANATTPVGTVKTTYRMPAAGLSTLAAVSRNVNRHMTGNNTAMASMFAGVPLPWGGEVYTPAFAIREIVRDNFTQVVAARNFTMVPAGRYFVRFSGLKVFGNLWNERDYDVWDTNVFEVKARSSTV</sequence>
<dbReference type="InterPro" id="IPR050131">
    <property type="entry name" value="Peptidase_S8_subtilisin-like"/>
</dbReference>
<dbReference type="PROSITE" id="PS00138">
    <property type="entry name" value="SUBTILASE_SER"/>
    <property type="match status" value="1"/>
</dbReference>
<dbReference type="PROSITE" id="PS00137">
    <property type="entry name" value="SUBTILASE_HIS"/>
    <property type="match status" value="1"/>
</dbReference>